<evidence type="ECO:0000256" key="1">
    <source>
        <dbReference type="ARBA" id="ARBA00002190"/>
    </source>
</evidence>
<evidence type="ECO:0000256" key="4">
    <source>
        <dbReference type="ARBA" id="ARBA00023125"/>
    </source>
</evidence>
<evidence type="ECO:0000313" key="8">
    <source>
        <dbReference type="Proteomes" id="UP001597051"/>
    </source>
</evidence>
<organism evidence="7 8">
    <name type="scientific">Flavobacterium myungsuense</name>
    <dbReference type="NCBI Taxonomy" id="651823"/>
    <lineage>
        <taxon>Bacteria</taxon>
        <taxon>Pseudomonadati</taxon>
        <taxon>Bacteroidota</taxon>
        <taxon>Flavobacteriia</taxon>
        <taxon>Flavobacteriales</taxon>
        <taxon>Flavobacteriaceae</taxon>
        <taxon>Flavobacterium</taxon>
    </lineage>
</organism>
<name>A0ABW3J3V2_9FLAO</name>
<dbReference type="PANTHER" id="PTHR33217:SF8">
    <property type="entry name" value="MUTATOR FAMILY TRANSPOSASE"/>
    <property type="match status" value="1"/>
</dbReference>
<evidence type="ECO:0000256" key="2">
    <source>
        <dbReference type="ARBA" id="ARBA00010961"/>
    </source>
</evidence>
<keyword evidence="3 6" id="KW-0815">Transposition</keyword>
<accession>A0ABW3J3V2</accession>
<keyword evidence="6" id="KW-0814">Transposable element</keyword>
<keyword evidence="8" id="KW-1185">Reference proteome</keyword>
<dbReference type="InterPro" id="IPR001207">
    <property type="entry name" value="Transposase_mutator"/>
</dbReference>
<protein>
    <recommendedName>
        <fullName evidence="6">Mutator family transposase</fullName>
    </recommendedName>
</protein>
<dbReference type="PANTHER" id="PTHR33217">
    <property type="entry name" value="TRANSPOSASE FOR INSERTION SEQUENCE ELEMENT IS1081"/>
    <property type="match status" value="1"/>
</dbReference>
<sequence length="238" mass="27515">YPVLLNVLRDEDEEHRKLIFSLYKKGLTTEQVSDVYQEIYGKDYSKQQISYLMNDSREEVSVWLNRRLDAHYLVLYIDATFVHTRRDKTVSKEGYYTILGIKEDGSREVLSIVNHPTEGATLWQLELNSLQKRGVQSIGLIVSDGLTSIENAIAKSFPNAQHQLCVVHIKRTILSVFPRTRRLEIAKELSKIFAIETKKVTPVEAFENLGKFAEQHKKNYPSLKSLSNDRNIAYFSYL</sequence>
<reference evidence="8" key="1">
    <citation type="journal article" date="2019" name="Int. J. Syst. Evol. Microbiol.">
        <title>The Global Catalogue of Microorganisms (GCM) 10K type strain sequencing project: providing services to taxonomists for standard genome sequencing and annotation.</title>
        <authorList>
            <consortium name="The Broad Institute Genomics Platform"/>
            <consortium name="The Broad Institute Genome Sequencing Center for Infectious Disease"/>
            <person name="Wu L."/>
            <person name="Ma J."/>
        </authorList>
    </citation>
    <scope>NUCLEOTIDE SEQUENCE [LARGE SCALE GENOMIC DNA]</scope>
    <source>
        <strain evidence="8">CECT 7649</strain>
    </source>
</reference>
<comment type="caution">
    <text evidence="7">The sequence shown here is derived from an EMBL/GenBank/DDBJ whole genome shotgun (WGS) entry which is preliminary data.</text>
</comment>
<feature type="non-terminal residue" evidence="7">
    <location>
        <position position="1"/>
    </location>
</feature>
<evidence type="ECO:0000256" key="5">
    <source>
        <dbReference type="ARBA" id="ARBA00023172"/>
    </source>
</evidence>
<evidence type="ECO:0000313" key="7">
    <source>
        <dbReference type="EMBL" id="MFD0985103.1"/>
    </source>
</evidence>
<keyword evidence="5 6" id="KW-0233">DNA recombination</keyword>
<evidence type="ECO:0000256" key="6">
    <source>
        <dbReference type="RuleBase" id="RU365089"/>
    </source>
</evidence>
<proteinExistence type="inferred from homology"/>
<dbReference type="Proteomes" id="UP001597051">
    <property type="component" value="Unassembled WGS sequence"/>
</dbReference>
<comment type="function">
    <text evidence="1 6">Required for the transposition of the insertion element.</text>
</comment>
<dbReference type="RefSeq" id="WP_379758232.1">
    <property type="nucleotide sequence ID" value="NZ_JBHSYB010000045.1"/>
</dbReference>
<keyword evidence="4 6" id="KW-0238">DNA-binding</keyword>
<dbReference type="EMBL" id="JBHTIZ010000030">
    <property type="protein sequence ID" value="MFD0985103.1"/>
    <property type="molecule type" value="Genomic_DNA"/>
</dbReference>
<comment type="similarity">
    <text evidence="2 6">Belongs to the transposase mutator family.</text>
</comment>
<evidence type="ECO:0000256" key="3">
    <source>
        <dbReference type="ARBA" id="ARBA00022578"/>
    </source>
</evidence>
<gene>
    <name evidence="7" type="ORF">ACFQ0S_11525</name>
</gene>
<dbReference type="Pfam" id="PF00872">
    <property type="entry name" value="Transposase_mut"/>
    <property type="match status" value="1"/>
</dbReference>
<feature type="non-terminal residue" evidence="7">
    <location>
        <position position="238"/>
    </location>
</feature>